<dbReference type="PANTHER" id="PTHR43096">
    <property type="entry name" value="DNAJ HOMOLOG 1, MITOCHONDRIAL-RELATED"/>
    <property type="match status" value="1"/>
</dbReference>
<dbReference type="InterPro" id="IPR001623">
    <property type="entry name" value="DnaJ_domain"/>
</dbReference>
<dbReference type="GO" id="GO:0008270">
    <property type="term" value="F:zinc ion binding"/>
    <property type="evidence" value="ECO:0007669"/>
    <property type="project" value="UniProtKB-KW"/>
</dbReference>
<keyword evidence="2" id="KW-0677">Repeat</keyword>
<gene>
    <name evidence="7" type="ORF">NITGR_730022</name>
</gene>
<keyword evidence="5" id="KW-0143">Chaperone</keyword>
<keyword evidence="1" id="KW-0479">Metal-binding</keyword>
<dbReference type="CDD" id="cd10747">
    <property type="entry name" value="DnaJ_C"/>
    <property type="match status" value="1"/>
</dbReference>
<dbReference type="PANTHER" id="PTHR43096:SF52">
    <property type="entry name" value="DNAJ HOMOLOG 1, MITOCHONDRIAL-RELATED"/>
    <property type="match status" value="1"/>
</dbReference>
<dbReference type="GO" id="GO:0005737">
    <property type="term" value="C:cytoplasm"/>
    <property type="evidence" value="ECO:0007669"/>
    <property type="project" value="TreeGrafter"/>
</dbReference>
<evidence type="ECO:0000313" key="7">
    <source>
        <dbReference type="EMBL" id="CCQ91564.1"/>
    </source>
</evidence>
<dbReference type="AlphaFoldDB" id="M1Z0R3"/>
<dbReference type="Gene3D" id="2.60.260.20">
    <property type="entry name" value="Urease metallochaperone UreE, N-terminal domain"/>
    <property type="match status" value="2"/>
</dbReference>
<keyword evidence="4" id="KW-0862">Zinc</keyword>
<dbReference type="STRING" id="1266370.NITGR_730022"/>
<dbReference type="FunFam" id="2.60.260.20:FF:000005">
    <property type="entry name" value="Chaperone protein dnaJ 1, mitochondrial"/>
    <property type="match status" value="1"/>
</dbReference>
<dbReference type="GO" id="GO:0042026">
    <property type="term" value="P:protein refolding"/>
    <property type="evidence" value="ECO:0007669"/>
    <property type="project" value="TreeGrafter"/>
</dbReference>
<dbReference type="HOGENOM" id="CLU_017633_0_0_0"/>
<evidence type="ECO:0000256" key="3">
    <source>
        <dbReference type="ARBA" id="ARBA00022771"/>
    </source>
</evidence>
<dbReference type="RefSeq" id="WP_005010401.1">
    <property type="nucleotide sequence ID" value="NZ_HG422173.1"/>
</dbReference>
<dbReference type="GO" id="GO:0051082">
    <property type="term" value="F:unfolded protein binding"/>
    <property type="evidence" value="ECO:0007669"/>
    <property type="project" value="InterPro"/>
</dbReference>
<evidence type="ECO:0000256" key="4">
    <source>
        <dbReference type="ARBA" id="ARBA00022833"/>
    </source>
</evidence>
<evidence type="ECO:0000256" key="2">
    <source>
        <dbReference type="ARBA" id="ARBA00022737"/>
    </source>
</evidence>
<dbReference type="OrthoDB" id="9779889at2"/>
<evidence type="ECO:0000259" key="6">
    <source>
        <dbReference type="PROSITE" id="PS50076"/>
    </source>
</evidence>
<reference evidence="7 8" key="1">
    <citation type="journal article" date="2013" name="Front. Microbiol.">
        <title>The genome of Nitrospina gracilis illuminates the metabolism and evolution of the major marine nitrite oxidizer.</title>
        <authorList>
            <person name="Luecker S."/>
            <person name="Nowka B."/>
            <person name="Rattei T."/>
            <person name="Spieck E."/>
            <person name="and Daims H."/>
        </authorList>
    </citation>
    <scope>NUCLEOTIDE SEQUENCE [LARGE SCALE GENOMIC DNA]</scope>
    <source>
        <strain evidence="7 8">3/211</strain>
    </source>
</reference>
<dbReference type="PROSITE" id="PS00636">
    <property type="entry name" value="DNAJ_1"/>
    <property type="match status" value="1"/>
</dbReference>
<organism evidence="7 8">
    <name type="scientific">Nitrospina gracilis (strain 3/211)</name>
    <dbReference type="NCBI Taxonomy" id="1266370"/>
    <lineage>
        <taxon>Bacteria</taxon>
        <taxon>Pseudomonadati</taxon>
        <taxon>Nitrospinota/Tectimicrobiota group</taxon>
        <taxon>Nitrospinota</taxon>
        <taxon>Nitrospinia</taxon>
        <taxon>Nitrospinales</taxon>
        <taxon>Nitrospinaceae</taxon>
        <taxon>Nitrospina</taxon>
    </lineage>
</organism>
<dbReference type="EMBL" id="CAQJ01000081">
    <property type="protein sequence ID" value="CCQ91564.1"/>
    <property type="molecule type" value="Genomic_DNA"/>
</dbReference>
<comment type="caution">
    <text evidence="7">The sequence shown here is derived from an EMBL/GenBank/DDBJ whole genome shotgun (WGS) entry which is preliminary data.</text>
</comment>
<protein>
    <submittedName>
        <fullName evidence="7">Chaperone protein</fullName>
    </submittedName>
</protein>
<name>M1Z0R3_NITG3</name>
<dbReference type="InterPro" id="IPR002939">
    <property type="entry name" value="DnaJ_C"/>
</dbReference>
<sequence>MKSYYNILGVERGASQDDIKKAYRKLALKYHPDRNKNDAEAENRFKEISEAYAVLSDKDKRKKYDAYGAEGFRQRYSQEDIFRDFDLDEILRNFGFGGGPGYGGGFGQFFGGQGGGYPDPFGPGMGRHPRRNKGADMLSDITISFEEAALGAEKRFSVDRPTGREDTNLKIPAGISEGKKLRLSGKGHPGMNGGPPGDLYFRVHVQPHPLFTREGDNILVEQTIDLSDALLGTTIEVPTLEGTKQVKVPAGTQPNSKLRLKELGVRANGKRGDQLVKIKVALPKELTEEQKKLVQKMKEVGL</sequence>
<dbReference type="Proteomes" id="UP000011704">
    <property type="component" value="Unassembled WGS sequence"/>
</dbReference>
<feature type="domain" description="J" evidence="6">
    <location>
        <begin position="3"/>
        <end position="68"/>
    </location>
</feature>
<dbReference type="Pfam" id="PF00226">
    <property type="entry name" value="DnaJ"/>
    <property type="match status" value="1"/>
</dbReference>
<dbReference type="PROSITE" id="PS50076">
    <property type="entry name" value="DNAJ_2"/>
    <property type="match status" value="1"/>
</dbReference>
<dbReference type="SUPFAM" id="SSF46565">
    <property type="entry name" value="Chaperone J-domain"/>
    <property type="match status" value="1"/>
</dbReference>
<dbReference type="PRINTS" id="PR00625">
    <property type="entry name" value="JDOMAIN"/>
</dbReference>
<dbReference type="InterPro" id="IPR018253">
    <property type="entry name" value="DnaJ_domain_CS"/>
</dbReference>
<dbReference type="InterPro" id="IPR036869">
    <property type="entry name" value="J_dom_sf"/>
</dbReference>
<keyword evidence="3" id="KW-0863">Zinc-finger</keyword>
<dbReference type="CDD" id="cd06257">
    <property type="entry name" value="DnaJ"/>
    <property type="match status" value="1"/>
</dbReference>
<accession>M1Z0R3</accession>
<dbReference type="SUPFAM" id="SSF49493">
    <property type="entry name" value="HSP40/DnaJ peptide-binding domain"/>
    <property type="match status" value="2"/>
</dbReference>
<evidence type="ECO:0000313" key="8">
    <source>
        <dbReference type="Proteomes" id="UP000011704"/>
    </source>
</evidence>
<evidence type="ECO:0000256" key="1">
    <source>
        <dbReference type="ARBA" id="ARBA00022723"/>
    </source>
</evidence>
<dbReference type="Gene3D" id="1.10.287.110">
    <property type="entry name" value="DnaJ domain"/>
    <property type="match status" value="1"/>
</dbReference>
<evidence type="ECO:0000256" key="5">
    <source>
        <dbReference type="ARBA" id="ARBA00023186"/>
    </source>
</evidence>
<keyword evidence="8" id="KW-1185">Reference proteome</keyword>
<dbReference type="Pfam" id="PF01556">
    <property type="entry name" value="DnaJ_C"/>
    <property type="match status" value="1"/>
</dbReference>
<dbReference type="InParanoid" id="M1Z0R3"/>
<dbReference type="InterPro" id="IPR008971">
    <property type="entry name" value="HSP40/DnaJ_pept-bd"/>
</dbReference>
<proteinExistence type="predicted"/>
<dbReference type="SMART" id="SM00271">
    <property type="entry name" value="DnaJ"/>
    <property type="match status" value="1"/>
</dbReference>